<name>X1I4G2_9ZZZZ</name>
<feature type="transmembrane region" description="Helical" evidence="1">
    <location>
        <begin position="98"/>
        <end position="118"/>
    </location>
</feature>
<organism evidence="2">
    <name type="scientific">marine sediment metagenome</name>
    <dbReference type="NCBI Taxonomy" id="412755"/>
    <lineage>
        <taxon>unclassified sequences</taxon>
        <taxon>metagenomes</taxon>
        <taxon>ecological metagenomes</taxon>
    </lineage>
</organism>
<dbReference type="EMBL" id="BARU01040363">
    <property type="protein sequence ID" value="GAH77301.1"/>
    <property type="molecule type" value="Genomic_DNA"/>
</dbReference>
<feature type="non-terminal residue" evidence="2">
    <location>
        <position position="1"/>
    </location>
</feature>
<gene>
    <name evidence="2" type="ORF">S03H2_62406</name>
</gene>
<dbReference type="AlphaFoldDB" id="X1I4G2"/>
<keyword evidence="1" id="KW-0812">Transmembrane</keyword>
<evidence type="ECO:0000313" key="2">
    <source>
        <dbReference type="EMBL" id="GAH77301.1"/>
    </source>
</evidence>
<feature type="transmembrane region" description="Helical" evidence="1">
    <location>
        <begin position="74"/>
        <end position="92"/>
    </location>
</feature>
<accession>X1I4G2</accession>
<reference evidence="2" key="1">
    <citation type="journal article" date="2014" name="Front. Microbiol.">
        <title>High frequency of phylogenetically diverse reductive dehalogenase-homologous genes in deep subseafloor sedimentary metagenomes.</title>
        <authorList>
            <person name="Kawai M."/>
            <person name="Futagami T."/>
            <person name="Toyoda A."/>
            <person name="Takaki Y."/>
            <person name="Nishi S."/>
            <person name="Hori S."/>
            <person name="Arai W."/>
            <person name="Tsubouchi T."/>
            <person name="Morono Y."/>
            <person name="Uchiyama I."/>
            <person name="Ito T."/>
            <person name="Fujiyama A."/>
            <person name="Inagaki F."/>
            <person name="Takami H."/>
        </authorList>
    </citation>
    <scope>NUCLEOTIDE SEQUENCE</scope>
    <source>
        <strain evidence="2">Expedition CK06-06</strain>
    </source>
</reference>
<feature type="transmembrane region" description="Helical" evidence="1">
    <location>
        <begin position="16"/>
        <end position="34"/>
    </location>
</feature>
<feature type="transmembrane region" description="Helical" evidence="1">
    <location>
        <begin position="138"/>
        <end position="163"/>
    </location>
</feature>
<sequence>VSVLIGLIFVQFYHDIPIWLLLIIMFVFGILVDYDHVFYYRKNFKEIKIWNIPKLIKVYFTTLDERDDFIYHTWLHEPFGVVVVGGISYLIFGIKGPYPELAILASCCYLGHFLLDLLSGKMKPLAPFYPKFTIDLRILPASSFTAASITLTAFLIGLLVYIFI</sequence>
<comment type="caution">
    <text evidence="2">The sequence shown here is derived from an EMBL/GenBank/DDBJ whole genome shotgun (WGS) entry which is preliminary data.</text>
</comment>
<evidence type="ECO:0000256" key="1">
    <source>
        <dbReference type="SAM" id="Phobius"/>
    </source>
</evidence>
<proteinExistence type="predicted"/>
<protein>
    <submittedName>
        <fullName evidence="2">Uncharacterized protein</fullName>
    </submittedName>
</protein>
<keyword evidence="1" id="KW-0472">Membrane</keyword>
<keyword evidence="1" id="KW-1133">Transmembrane helix</keyword>